<feature type="signal peptide" evidence="1">
    <location>
        <begin position="1"/>
        <end position="18"/>
    </location>
</feature>
<evidence type="ECO:0000313" key="3">
    <source>
        <dbReference type="EMBL" id="OAD46398.1"/>
    </source>
</evidence>
<evidence type="ECO:0000259" key="2">
    <source>
        <dbReference type="Pfam" id="PF22322"/>
    </source>
</evidence>
<gene>
    <name evidence="3" type="ORF">LPB303_02370</name>
</gene>
<dbReference type="AlphaFoldDB" id="A0A176TEQ1"/>
<organism evidence="3 4">
    <name type="scientific">Polaribacter atrinae</name>
    <dbReference type="NCBI Taxonomy" id="1333662"/>
    <lineage>
        <taxon>Bacteria</taxon>
        <taxon>Pseudomonadati</taxon>
        <taxon>Bacteroidota</taxon>
        <taxon>Flavobacteriia</taxon>
        <taxon>Flavobacteriales</taxon>
        <taxon>Flavobacteriaceae</taxon>
    </lineage>
</organism>
<dbReference type="Proteomes" id="UP000076923">
    <property type="component" value="Unassembled WGS sequence"/>
</dbReference>
<dbReference type="RefSeq" id="WP_068447738.1">
    <property type="nucleotide sequence ID" value="NZ_CP150660.1"/>
</dbReference>
<dbReference type="STRING" id="1333662.LPB303_02370"/>
<comment type="caution">
    <text evidence="3">The sequence shown here is derived from an EMBL/GenBank/DDBJ whole genome shotgun (WGS) entry which is preliminary data.</text>
</comment>
<dbReference type="Pfam" id="PF22322">
    <property type="entry name" value="DUF6973"/>
    <property type="match status" value="1"/>
</dbReference>
<proteinExistence type="predicted"/>
<name>A0A176TEQ1_9FLAO</name>
<keyword evidence="4" id="KW-1185">Reference proteome</keyword>
<evidence type="ECO:0000256" key="1">
    <source>
        <dbReference type="SAM" id="SignalP"/>
    </source>
</evidence>
<sequence length="205" mass="23125">MKKTLFLLTILFALQSFGQSNFKSFFKLSAPIKKWVIFHPFKAVKSLEISKETNKVADSIAKTDVLDKDGAGGQVDAFRHAYWMARLAQEMGESSARSLGEAHEKENYLTYKKQKLEDGVVPDEISSEMDLHNNEEGLKLITKGSVVSKKGLIYRIVNAIEEGKMKIIKKDKKGNFLTCNGEVIHKEALRGKWENDKCLIPSNTK</sequence>
<reference evidence="3 4" key="1">
    <citation type="submission" date="2016-02" db="EMBL/GenBank/DDBJ databases">
        <title>Draft genome sequence of Polaribacter atrinae KACC17473.</title>
        <authorList>
            <person name="Shin S.-K."/>
            <person name="Yi H."/>
        </authorList>
    </citation>
    <scope>NUCLEOTIDE SEQUENCE [LARGE SCALE GENOMIC DNA]</scope>
    <source>
        <strain evidence="3 4">KACC 17473</strain>
    </source>
</reference>
<feature type="domain" description="DUF6973" evidence="2">
    <location>
        <begin position="34"/>
        <end position="164"/>
    </location>
</feature>
<protein>
    <recommendedName>
        <fullName evidence="2">DUF6973 domain-containing protein</fullName>
    </recommendedName>
</protein>
<dbReference type="OrthoDB" id="1187707at2"/>
<dbReference type="InterPro" id="IPR054246">
    <property type="entry name" value="DUF6973"/>
</dbReference>
<accession>A0A176TEQ1</accession>
<evidence type="ECO:0000313" key="4">
    <source>
        <dbReference type="Proteomes" id="UP000076923"/>
    </source>
</evidence>
<feature type="chain" id="PRO_5008049866" description="DUF6973 domain-containing protein" evidence="1">
    <location>
        <begin position="19"/>
        <end position="205"/>
    </location>
</feature>
<keyword evidence="1" id="KW-0732">Signal</keyword>
<dbReference type="EMBL" id="LVWE01000003">
    <property type="protein sequence ID" value="OAD46398.1"/>
    <property type="molecule type" value="Genomic_DNA"/>
</dbReference>